<dbReference type="SUPFAM" id="SSF52266">
    <property type="entry name" value="SGNH hydrolase"/>
    <property type="match status" value="1"/>
</dbReference>
<evidence type="ECO:0000256" key="2">
    <source>
        <dbReference type="ARBA" id="ARBA00022801"/>
    </source>
</evidence>
<protein>
    <submittedName>
        <fullName evidence="5">GDSL esterase/lipase At5g55050</fullName>
    </submittedName>
</protein>
<dbReference type="Pfam" id="PF00657">
    <property type="entry name" value="Lipase_GDSL"/>
    <property type="match status" value="1"/>
</dbReference>
<dbReference type="InterPro" id="IPR036514">
    <property type="entry name" value="SGNH_hydro_sf"/>
</dbReference>
<evidence type="ECO:0000256" key="3">
    <source>
        <dbReference type="ARBA" id="ARBA00022963"/>
    </source>
</evidence>
<dbReference type="InterPro" id="IPR035669">
    <property type="entry name" value="SGNH_plant_lipase-like"/>
</dbReference>
<dbReference type="CDD" id="cd01837">
    <property type="entry name" value="SGNH_plant_lipase_like"/>
    <property type="match status" value="1"/>
</dbReference>
<feature type="signal peptide" evidence="4">
    <location>
        <begin position="1"/>
        <end position="32"/>
    </location>
</feature>
<keyword evidence="2" id="KW-0378">Hydrolase</keyword>
<reference evidence="5" key="1">
    <citation type="submission" date="2015-07" db="EMBL/GenBank/DDBJ databases">
        <title>Transcriptome Assembly of Anthurium amnicola.</title>
        <authorList>
            <person name="Suzuki J."/>
        </authorList>
    </citation>
    <scope>NUCLEOTIDE SEQUENCE</scope>
</reference>
<proteinExistence type="inferred from homology"/>
<accession>A0A1D1ZGL7</accession>
<evidence type="ECO:0000313" key="5">
    <source>
        <dbReference type="EMBL" id="JAT65931.1"/>
    </source>
</evidence>
<dbReference type="InterPro" id="IPR051058">
    <property type="entry name" value="GDSL_Est/Lipase"/>
</dbReference>
<name>A0A1D1ZGL7_9ARAE</name>
<keyword evidence="3" id="KW-0442">Lipid degradation</keyword>
<keyword evidence="4" id="KW-0732">Signal</keyword>
<dbReference type="GO" id="GO:0016788">
    <property type="term" value="F:hydrolase activity, acting on ester bonds"/>
    <property type="evidence" value="ECO:0007669"/>
    <property type="project" value="InterPro"/>
</dbReference>
<dbReference type="PANTHER" id="PTHR45648">
    <property type="entry name" value="GDSL LIPASE/ACYLHYDROLASE FAMILY PROTEIN (AFU_ORTHOLOGUE AFUA_4G14700)"/>
    <property type="match status" value="1"/>
</dbReference>
<comment type="similarity">
    <text evidence="1">Belongs to the 'GDSL' lipolytic enzyme family.</text>
</comment>
<dbReference type="InterPro" id="IPR001087">
    <property type="entry name" value="GDSL"/>
</dbReference>
<dbReference type="Gene3D" id="3.40.50.1110">
    <property type="entry name" value="SGNH hydrolase"/>
    <property type="match status" value="1"/>
</dbReference>
<dbReference type="EMBL" id="GDJX01002005">
    <property type="protein sequence ID" value="JAT65931.1"/>
    <property type="molecule type" value="Transcribed_RNA"/>
</dbReference>
<evidence type="ECO:0000256" key="1">
    <source>
        <dbReference type="ARBA" id="ARBA00008668"/>
    </source>
</evidence>
<evidence type="ECO:0000256" key="4">
    <source>
        <dbReference type="SAM" id="SignalP"/>
    </source>
</evidence>
<dbReference type="GO" id="GO:0016042">
    <property type="term" value="P:lipid catabolic process"/>
    <property type="evidence" value="ECO:0007669"/>
    <property type="project" value="UniProtKB-KW"/>
</dbReference>
<keyword evidence="3" id="KW-0443">Lipid metabolism</keyword>
<feature type="chain" id="PRO_5008900989" evidence="4">
    <location>
        <begin position="33"/>
        <end position="368"/>
    </location>
</feature>
<sequence length="368" mass="40091">MASSPLAALHCRIYSFLLSLFLFFSFHAGSSGQMVPAMYVFGDSLVDVGNNHHLPLSLLKADFPHNGVDYPGRKATGRFSNGKNTADFLAEKLGLQTPPPYLSLPSVSNVVDVFLKGVSFASGGAGVLSTTNKGQCLALDKQIEFFSKVYGAFVQQLGSVETQKHLSQSIFAIVIGSNDLLQYFRSDAYERSTPPPQQFVDSLASTLKGQLMRIYNLGARKIVLVGTGPIGCCPSRRLQNKTGDCNVESNHGSIKYNEAVNSLLQGMKSELGDMTYSFFDTYTVVMEYIQKPATYGFADVKTACCGLGNLHAKIGCLPISSYCSNRRDHLFWDFYHPTEATSGLLTDSLFDGSPPYVYPVNGRQLAAL</sequence>
<gene>
    <name evidence="5" type="primary">At5g55050_8</name>
    <name evidence="5" type="ORF">g.89679</name>
</gene>
<organism evidence="5">
    <name type="scientific">Anthurium amnicola</name>
    <dbReference type="NCBI Taxonomy" id="1678845"/>
    <lineage>
        <taxon>Eukaryota</taxon>
        <taxon>Viridiplantae</taxon>
        <taxon>Streptophyta</taxon>
        <taxon>Embryophyta</taxon>
        <taxon>Tracheophyta</taxon>
        <taxon>Spermatophyta</taxon>
        <taxon>Magnoliopsida</taxon>
        <taxon>Liliopsida</taxon>
        <taxon>Araceae</taxon>
        <taxon>Pothoideae</taxon>
        <taxon>Potheae</taxon>
        <taxon>Anthurium</taxon>
    </lineage>
</organism>
<dbReference type="AlphaFoldDB" id="A0A1D1ZGL7"/>
<dbReference type="PANTHER" id="PTHR45648:SF106">
    <property type="entry name" value="ANTHER-SPECIFIC PROLINE-RICH PROTEIN APG"/>
    <property type="match status" value="1"/>
</dbReference>